<feature type="signal peptide" evidence="1">
    <location>
        <begin position="1"/>
        <end position="15"/>
    </location>
</feature>
<dbReference type="Proteomes" id="UP000178776">
    <property type="component" value="Chromosome"/>
</dbReference>
<feature type="chain" id="PRO_5012588264" description="Secreted protein" evidence="1">
    <location>
        <begin position="16"/>
        <end position="102"/>
    </location>
</feature>
<dbReference type="EMBL" id="CP017707">
    <property type="protein sequence ID" value="AOZ51756.1"/>
    <property type="molecule type" value="Genomic_DNA"/>
</dbReference>
<sequence>MAFAAAMVLIAAVMAAKQFSEMTHCLSPFDVDSAMKTPVAARGSRAWLLHSPFPALQAMSNLIAAPWERPVKRNAGAGGGKSLLIPRAASLIKQLTRTIHFE</sequence>
<organism evidence="2 3">
    <name type="scientific">Chromobacterium vaccinii</name>
    <dbReference type="NCBI Taxonomy" id="1108595"/>
    <lineage>
        <taxon>Bacteria</taxon>
        <taxon>Pseudomonadati</taxon>
        <taxon>Pseudomonadota</taxon>
        <taxon>Betaproteobacteria</taxon>
        <taxon>Neisseriales</taxon>
        <taxon>Chromobacteriaceae</taxon>
        <taxon>Chromobacterium</taxon>
    </lineage>
</organism>
<dbReference type="AlphaFoldDB" id="A0A1D9LKG7"/>
<evidence type="ECO:0008006" key="4">
    <source>
        <dbReference type="Google" id="ProtNLM"/>
    </source>
</evidence>
<evidence type="ECO:0000256" key="1">
    <source>
        <dbReference type="SAM" id="SignalP"/>
    </source>
</evidence>
<keyword evidence="1" id="KW-0732">Signal</keyword>
<accession>A0A1D9LKG7</accession>
<dbReference type="KEGG" id="cvc:BKX93_18325"/>
<protein>
    <recommendedName>
        <fullName evidence="4">Secreted protein</fullName>
    </recommendedName>
</protein>
<reference evidence="2 3" key="1">
    <citation type="submission" date="2016-10" db="EMBL/GenBank/DDBJ databases">
        <title>Chromobacterium muskegensis sp. nov., an insecticidal bacterium isolated from Sphagnum bogs.</title>
        <authorList>
            <person name="Sparks M.E."/>
            <person name="Blackburn M.B."/>
            <person name="Gundersen-Rindal D.E."/>
            <person name="Mitchell A."/>
            <person name="Farrar R."/>
            <person name="Kuhar D."/>
        </authorList>
    </citation>
    <scope>NUCLEOTIDE SEQUENCE [LARGE SCALE GENOMIC DNA]</scope>
    <source>
        <strain evidence="2 3">21-1</strain>
    </source>
</reference>
<name>A0A1D9LKG7_9NEIS</name>
<evidence type="ECO:0000313" key="2">
    <source>
        <dbReference type="EMBL" id="AOZ51756.1"/>
    </source>
</evidence>
<evidence type="ECO:0000313" key="3">
    <source>
        <dbReference type="Proteomes" id="UP000178776"/>
    </source>
</evidence>
<gene>
    <name evidence="2" type="ORF">BKX93_18325</name>
</gene>
<proteinExistence type="predicted"/>